<dbReference type="EMBL" id="LAZR01005707">
    <property type="protein sequence ID" value="KKM97797.1"/>
    <property type="molecule type" value="Genomic_DNA"/>
</dbReference>
<proteinExistence type="predicted"/>
<dbReference type="Pfam" id="PF07969">
    <property type="entry name" value="Amidohydro_3"/>
    <property type="match status" value="1"/>
</dbReference>
<dbReference type="AlphaFoldDB" id="A0A0F9PXA5"/>
<evidence type="ECO:0000259" key="1">
    <source>
        <dbReference type="Pfam" id="PF07969"/>
    </source>
</evidence>
<reference evidence="2" key="1">
    <citation type="journal article" date="2015" name="Nature">
        <title>Complex archaea that bridge the gap between prokaryotes and eukaryotes.</title>
        <authorList>
            <person name="Spang A."/>
            <person name="Saw J.H."/>
            <person name="Jorgensen S.L."/>
            <person name="Zaremba-Niedzwiedzka K."/>
            <person name="Martijn J."/>
            <person name="Lind A.E."/>
            <person name="van Eijk R."/>
            <person name="Schleper C."/>
            <person name="Guy L."/>
            <person name="Ettema T.J."/>
        </authorList>
    </citation>
    <scope>NUCLEOTIDE SEQUENCE</scope>
</reference>
<comment type="caution">
    <text evidence="2">The sequence shown here is derived from an EMBL/GenBank/DDBJ whole genome shotgun (WGS) entry which is preliminary data.</text>
</comment>
<dbReference type="SUPFAM" id="SSF51338">
    <property type="entry name" value="Composite domain of metallo-dependent hydrolases"/>
    <property type="match status" value="1"/>
</dbReference>
<accession>A0A0F9PXA5</accession>
<dbReference type="InterPro" id="IPR032466">
    <property type="entry name" value="Metal_Hydrolase"/>
</dbReference>
<name>A0A0F9PXA5_9ZZZZ</name>
<feature type="non-terminal residue" evidence="2">
    <location>
        <position position="1"/>
    </location>
</feature>
<dbReference type="Gene3D" id="2.30.40.10">
    <property type="entry name" value="Urease, subunit C, domain 1"/>
    <property type="match status" value="1"/>
</dbReference>
<dbReference type="GO" id="GO:0016810">
    <property type="term" value="F:hydrolase activity, acting on carbon-nitrogen (but not peptide) bonds"/>
    <property type="evidence" value="ECO:0007669"/>
    <property type="project" value="InterPro"/>
</dbReference>
<sequence>EIMARIRSAMVKNLDRRGGAGRIQFRRFEPDSTIEGRTLQMVADDMGLRAVDAAVALFKKGSPSIVSFNMNEDDIRTFMRQTWTMTASDGSLPRMNVGVPHPRAYGTFPRKIRKYAVEEGVIDLPFAIRSMTSLPVTVFRIPDRGSIRPGAFADLVVFDLNRLRDTAIYSAPHQLAEGMVHVLVNGRFAIRDGAFTGDLAGRVLSRR</sequence>
<organism evidence="2">
    <name type="scientific">marine sediment metagenome</name>
    <dbReference type="NCBI Taxonomy" id="412755"/>
    <lineage>
        <taxon>unclassified sequences</taxon>
        <taxon>metagenomes</taxon>
        <taxon>ecological metagenomes</taxon>
    </lineage>
</organism>
<dbReference type="Gene3D" id="3.20.20.140">
    <property type="entry name" value="Metal-dependent hydrolases"/>
    <property type="match status" value="1"/>
</dbReference>
<protein>
    <recommendedName>
        <fullName evidence="1">Amidohydrolase 3 domain-containing protein</fullName>
    </recommendedName>
</protein>
<dbReference type="InterPro" id="IPR011059">
    <property type="entry name" value="Metal-dep_hydrolase_composite"/>
</dbReference>
<dbReference type="SUPFAM" id="SSF51556">
    <property type="entry name" value="Metallo-dependent hydrolases"/>
    <property type="match status" value="1"/>
</dbReference>
<feature type="domain" description="Amidohydrolase 3" evidence="1">
    <location>
        <begin position="73"/>
        <end position="188"/>
    </location>
</feature>
<gene>
    <name evidence="2" type="ORF">LCGC14_1164480</name>
</gene>
<dbReference type="InterPro" id="IPR013108">
    <property type="entry name" value="Amidohydro_3"/>
</dbReference>
<evidence type="ECO:0000313" key="2">
    <source>
        <dbReference type="EMBL" id="KKM97797.1"/>
    </source>
</evidence>